<proteinExistence type="predicted"/>
<sequence length="129" mass="14449">MALLLRLFGPRRRKTQDDVAGRAAEVVVQVLYDVGVDRFLDGSMLLDRRFRVVFYAVPPIDSPIFQAKVAVRDLPAACRFRDAVACHGFDAALDRHVPGMVDELMRALRERAPALRALPTRRNSEDAAC</sequence>
<keyword evidence="2" id="KW-1185">Reference proteome</keyword>
<dbReference type="Proteomes" id="UP001206572">
    <property type="component" value="Unassembled WGS sequence"/>
</dbReference>
<evidence type="ECO:0000313" key="1">
    <source>
        <dbReference type="EMBL" id="MCS0596980.1"/>
    </source>
</evidence>
<organism evidence="1 2">
    <name type="scientific">Massilia agri</name>
    <dbReference type="NCBI Taxonomy" id="1886785"/>
    <lineage>
        <taxon>Bacteria</taxon>
        <taxon>Pseudomonadati</taxon>
        <taxon>Pseudomonadota</taxon>
        <taxon>Betaproteobacteria</taxon>
        <taxon>Burkholderiales</taxon>
        <taxon>Oxalobacteraceae</taxon>
        <taxon>Telluria group</taxon>
        <taxon>Massilia</taxon>
    </lineage>
</organism>
<name>A0ABT2AL88_9BURK</name>
<dbReference type="RefSeq" id="WP_258828002.1">
    <property type="nucleotide sequence ID" value="NZ_JANUHA010000006.1"/>
</dbReference>
<dbReference type="EMBL" id="JANUHA010000006">
    <property type="protein sequence ID" value="MCS0596980.1"/>
    <property type="molecule type" value="Genomic_DNA"/>
</dbReference>
<accession>A0ABT2AL88</accession>
<reference evidence="1 2" key="1">
    <citation type="submission" date="2022-08" db="EMBL/GenBank/DDBJ databases">
        <title>Reclassification of Massilia species as members of the genera Telluria, Duganella, Pseudoduganella, Mokoshia gen. nov. and Zemynaea gen. nov. using orthogonal and non-orthogonal genome-based approaches.</title>
        <authorList>
            <person name="Bowman J.P."/>
        </authorList>
    </citation>
    <scope>NUCLEOTIDE SEQUENCE [LARGE SCALE GENOMIC DNA]</scope>
    <source>
        <strain evidence="1 2">JCM 31661</strain>
    </source>
</reference>
<comment type="caution">
    <text evidence="1">The sequence shown here is derived from an EMBL/GenBank/DDBJ whole genome shotgun (WGS) entry which is preliminary data.</text>
</comment>
<evidence type="ECO:0000313" key="2">
    <source>
        <dbReference type="Proteomes" id="UP001206572"/>
    </source>
</evidence>
<gene>
    <name evidence="1" type="ORF">NX780_11550</name>
</gene>
<protein>
    <submittedName>
        <fullName evidence="1">Uncharacterized protein</fullName>
    </submittedName>
</protein>